<dbReference type="InterPro" id="IPR036147">
    <property type="entry name" value="Anti-sigma_E_RseA_N_sf"/>
</dbReference>
<protein>
    <submittedName>
        <fullName evidence="3">Anti sigma-E protein RseA, N-terminal domain</fullName>
    </submittedName>
</protein>
<evidence type="ECO:0000313" key="4">
    <source>
        <dbReference type="Proteomes" id="UP000199058"/>
    </source>
</evidence>
<name>A0A1I1FSV7_9GAMM</name>
<reference evidence="3 4" key="1">
    <citation type="submission" date="2016-10" db="EMBL/GenBank/DDBJ databases">
        <authorList>
            <person name="de Groot N.N."/>
        </authorList>
    </citation>
    <scope>NUCLEOTIDE SEQUENCE [LARGE SCALE GENOMIC DNA]</scope>
    <source>
        <strain evidence="3 4">DSM 18438</strain>
    </source>
</reference>
<dbReference type="AlphaFoldDB" id="A0A1I1FSV7"/>
<dbReference type="CDD" id="cd16328">
    <property type="entry name" value="RseA_N"/>
    <property type="match status" value="1"/>
</dbReference>
<dbReference type="Pfam" id="PF03872">
    <property type="entry name" value="RseA_N"/>
    <property type="match status" value="1"/>
</dbReference>
<dbReference type="STRING" id="1122252.SAMN05660443_1201"/>
<dbReference type="RefSeq" id="WP_091960631.1">
    <property type="nucleotide sequence ID" value="NZ_FOLH01000002.1"/>
</dbReference>
<dbReference type="PANTHER" id="PTHR38104">
    <property type="match status" value="1"/>
</dbReference>
<evidence type="ECO:0000256" key="1">
    <source>
        <dbReference type="SAM" id="MobiDB-lite"/>
    </source>
</evidence>
<feature type="compositionally biased region" description="Low complexity" evidence="1">
    <location>
        <begin position="194"/>
        <end position="203"/>
    </location>
</feature>
<feature type="domain" description="Anti sigma-E protein RseA N-terminal" evidence="2">
    <location>
        <begin position="8"/>
        <end position="90"/>
    </location>
</feature>
<dbReference type="OrthoDB" id="5734981at2"/>
<dbReference type="Gene3D" id="1.10.10.880">
    <property type="entry name" value="Anti sigma-E protein RseA, N-terminal domain"/>
    <property type="match status" value="1"/>
</dbReference>
<dbReference type="InterPro" id="IPR052383">
    <property type="entry name" value="Anti-sigma-E_RseA-like"/>
</dbReference>
<dbReference type="GO" id="GO:0016989">
    <property type="term" value="F:sigma factor antagonist activity"/>
    <property type="evidence" value="ECO:0007669"/>
    <property type="project" value="InterPro"/>
</dbReference>
<dbReference type="PANTHER" id="PTHR38104:SF1">
    <property type="entry name" value="ANTI-SIGMA-E FACTOR RSEA"/>
    <property type="match status" value="1"/>
</dbReference>
<evidence type="ECO:0000259" key="2">
    <source>
        <dbReference type="Pfam" id="PF03872"/>
    </source>
</evidence>
<proteinExistence type="predicted"/>
<sequence>MTERLHQSLSSIMDAAGDDLELPRLLNSMQESPELGQQLGEKWRRYHLAQAILQGDLRGTEQIQAAQVDISDSVMQQLDLEMDASAPQATENLEETLTEVAAFAQAANDQPADSKPLKQRNDRYQWFRGSALAASVALLVITGVQVYNASRDVVQPGGVNTLATQQGDSQQQRQAAQSVSAAADDFRGPLLQASSSPSSPFSPHAFTGRSLVSYGTGVQPLQSRQERTEQNFSPAERQPLTVQPAASR</sequence>
<dbReference type="Proteomes" id="UP000199058">
    <property type="component" value="Unassembled WGS sequence"/>
</dbReference>
<feature type="region of interest" description="Disordered" evidence="1">
    <location>
        <begin position="160"/>
        <end position="248"/>
    </location>
</feature>
<dbReference type="EMBL" id="FOLH01000002">
    <property type="protein sequence ID" value="SFC02649.1"/>
    <property type="molecule type" value="Genomic_DNA"/>
</dbReference>
<keyword evidence="4" id="KW-1185">Reference proteome</keyword>
<dbReference type="SUPFAM" id="SSF89069">
    <property type="entry name" value="N-terminal, cytoplasmic domain of anti-sigmaE factor RseA"/>
    <property type="match status" value="1"/>
</dbReference>
<evidence type="ECO:0000313" key="3">
    <source>
        <dbReference type="EMBL" id="SFC02649.1"/>
    </source>
</evidence>
<gene>
    <name evidence="3" type="ORF">SAMN05660443_1201</name>
</gene>
<feature type="compositionally biased region" description="Low complexity" evidence="1">
    <location>
        <begin position="163"/>
        <end position="183"/>
    </location>
</feature>
<accession>A0A1I1FSV7</accession>
<dbReference type="InterPro" id="IPR005572">
    <property type="entry name" value="Anti-sigma_E_RseA_N"/>
</dbReference>
<organism evidence="3 4">
    <name type="scientific">Marinospirillum celere</name>
    <dbReference type="NCBI Taxonomy" id="1122252"/>
    <lineage>
        <taxon>Bacteria</taxon>
        <taxon>Pseudomonadati</taxon>
        <taxon>Pseudomonadota</taxon>
        <taxon>Gammaproteobacteria</taxon>
        <taxon>Oceanospirillales</taxon>
        <taxon>Oceanospirillaceae</taxon>
        <taxon>Marinospirillum</taxon>
    </lineage>
</organism>